<dbReference type="Pfam" id="PF09296">
    <property type="entry name" value="NUDIX-like"/>
    <property type="match status" value="1"/>
</dbReference>
<evidence type="ECO:0000256" key="17">
    <source>
        <dbReference type="ARBA" id="ARBA00045837"/>
    </source>
</evidence>
<sequence length="469" mass="51815">MSASLLEAAATGDLDTIKSQTKALKDRNERGWTALHFAARYGQLEVATYLRDQAPDLLAVVNNEGKTPAQLAQFWGYDQVAQLLTPATNDDKQQQQQQQPAAGASGPVALAQQVNHVNFFAGSPLNRYGWYRTNNDKLNQLVKASNARFILLNKLDPLFDQDNKLYFAPYDQVAGLIGEFSDDTTTEDSLRPRLIFLGVDEQQHKDDSKAAGAASEGIPYWALDVSAAKQETNPFHSSLQQLHQDFEKNQLDFSPALPLAFQLNKDTAAILAQARSMMDWHTRNKFCPACGGAVVSKEAGHKLHCSSSDCISQKGVHNFAYPRTDAVVIVCIVHPTEDKILLGRQKQWPARMFSCIAGFVEAGESIEEAVRREALEETGVHVDHVSYHSTQPWPFPNSLMFGFLASATSTTIKMEDKELESARWFSRSEVLGALKGDGGVFTMPPKLAIAHQLVHAWATNATVRQNAKM</sequence>
<dbReference type="InterPro" id="IPR002110">
    <property type="entry name" value="Ankyrin_rpt"/>
</dbReference>
<evidence type="ECO:0000313" key="23">
    <source>
        <dbReference type="Proteomes" id="UP000193560"/>
    </source>
</evidence>
<dbReference type="InterPro" id="IPR000086">
    <property type="entry name" value="NUDIX_hydrolase_dom"/>
</dbReference>
<dbReference type="Proteomes" id="UP000193560">
    <property type="component" value="Unassembled WGS sequence"/>
</dbReference>
<dbReference type="InterPro" id="IPR015376">
    <property type="entry name" value="Znr_NADH_PPase"/>
</dbReference>
<dbReference type="Pfam" id="PF12796">
    <property type="entry name" value="Ank_2"/>
    <property type="match status" value="1"/>
</dbReference>
<evidence type="ECO:0000256" key="11">
    <source>
        <dbReference type="ARBA" id="ARBA00023027"/>
    </source>
</evidence>
<dbReference type="PROSITE" id="PS50297">
    <property type="entry name" value="ANK_REP_REGION"/>
    <property type="match status" value="1"/>
</dbReference>
<evidence type="ECO:0000256" key="6">
    <source>
        <dbReference type="ARBA" id="ARBA00012381"/>
    </source>
</evidence>
<organism evidence="22 23">
    <name type="scientific">Absidia repens</name>
    <dbReference type="NCBI Taxonomy" id="90262"/>
    <lineage>
        <taxon>Eukaryota</taxon>
        <taxon>Fungi</taxon>
        <taxon>Fungi incertae sedis</taxon>
        <taxon>Mucoromycota</taxon>
        <taxon>Mucoromycotina</taxon>
        <taxon>Mucoromycetes</taxon>
        <taxon>Mucorales</taxon>
        <taxon>Cunninghamellaceae</taxon>
        <taxon>Absidia</taxon>
    </lineage>
</organism>
<evidence type="ECO:0000256" key="1">
    <source>
        <dbReference type="ARBA" id="ARBA00001946"/>
    </source>
</evidence>
<accession>A0A1X2I127</accession>
<evidence type="ECO:0000256" key="3">
    <source>
        <dbReference type="ARBA" id="ARBA00004275"/>
    </source>
</evidence>
<proteinExistence type="inferred from homology"/>
<evidence type="ECO:0000256" key="9">
    <source>
        <dbReference type="ARBA" id="ARBA00022842"/>
    </source>
</evidence>
<dbReference type="OrthoDB" id="10249612at2759"/>
<dbReference type="InterPro" id="IPR036770">
    <property type="entry name" value="Ankyrin_rpt-contain_sf"/>
</dbReference>
<comment type="similarity">
    <text evidence="5">Belongs to the Nudix hydrolase family. NudC subfamily.</text>
</comment>
<dbReference type="PANTHER" id="PTHR42904">
    <property type="entry name" value="NUDIX HYDROLASE, NUDC SUBFAMILY"/>
    <property type="match status" value="1"/>
</dbReference>
<evidence type="ECO:0000256" key="5">
    <source>
        <dbReference type="ARBA" id="ARBA00009595"/>
    </source>
</evidence>
<dbReference type="PROSITE" id="PS51462">
    <property type="entry name" value="NUDIX"/>
    <property type="match status" value="1"/>
</dbReference>
<dbReference type="Gene3D" id="3.90.79.10">
    <property type="entry name" value="Nucleoside Triphosphate Pyrophosphohydrolase"/>
    <property type="match status" value="1"/>
</dbReference>
<dbReference type="GO" id="GO:0005829">
    <property type="term" value="C:cytosol"/>
    <property type="evidence" value="ECO:0007669"/>
    <property type="project" value="TreeGrafter"/>
</dbReference>
<keyword evidence="10" id="KW-0521">NADP</keyword>
<dbReference type="PROSITE" id="PS50088">
    <property type="entry name" value="ANK_REPEAT"/>
    <property type="match status" value="1"/>
</dbReference>
<protein>
    <recommendedName>
        <fullName evidence="14">NAD-capped RNA hydrolase NUDT12</fullName>
        <ecNumber evidence="6">3.6.1.22</ecNumber>
    </recommendedName>
    <alternativeName>
        <fullName evidence="15">NADH pyrophosphatase NUDT12</fullName>
    </alternativeName>
    <alternativeName>
        <fullName evidence="16">Nucleoside diphosphate-linked moiety X motif 12</fullName>
    </alternativeName>
</protein>
<dbReference type="InterPro" id="IPR015797">
    <property type="entry name" value="NUDIX_hydrolase-like_dom_sf"/>
</dbReference>
<evidence type="ECO:0000256" key="14">
    <source>
        <dbReference type="ARBA" id="ARBA00023869"/>
    </source>
</evidence>
<evidence type="ECO:0000256" key="2">
    <source>
        <dbReference type="ARBA" id="ARBA00001947"/>
    </source>
</evidence>
<dbReference type="EC" id="3.6.1.22" evidence="6"/>
<keyword evidence="23" id="KW-1185">Reference proteome</keyword>
<keyword evidence="12" id="KW-0576">Peroxisome</keyword>
<dbReference type="AlphaFoldDB" id="A0A1X2I127"/>
<dbReference type="GO" id="GO:0006742">
    <property type="term" value="P:NADP+ catabolic process"/>
    <property type="evidence" value="ECO:0007669"/>
    <property type="project" value="TreeGrafter"/>
</dbReference>
<comment type="caution">
    <text evidence="22">The sequence shown here is derived from an EMBL/GenBank/DDBJ whole genome shotgun (WGS) entry which is preliminary data.</text>
</comment>
<evidence type="ECO:0000256" key="10">
    <source>
        <dbReference type="ARBA" id="ARBA00022857"/>
    </source>
</evidence>
<dbReference type="PANTHER" id="PTHR42904:SF6">
    <property type="entry name" value="NAD-CAPPED RNA HYDROLASE NUDT12"/>
    <property type="match status" value="1"/>
</dbReference>
<name>A0A1X2I127_9FUNG</name>
<feature type="repeat" description="ANK" evidence="19">
    <location>
        <begin position="30"/>
        <end position="62"/>
    </location>
</feature>
<dbReference type="GO" id="GO:0046872">
    <property type="term" value="F:metal ion binding"/>
    <property type="evidence" value="ECO:0007669"/>
    <property type="project" value="UniProtKB-KW"/>
</dbReference>
<evidence type="ECO:0000256" key="13">
    <source>
        <dbReference type="ARBA" id="ARBA00023679"/>
    </source>
</evidence>
<keyword evidence="19" id="KW-0040">ANK repeat</keyword>
<evidence type="ECO:0000256" key="12">
    <source>
        <dbReference type="ARBA" id="ARBA00023140"/>
    </source>
</evidence>
<dbReference type="InterPro" id="IPR050241">
    <property type="entry name" value="NAD-cap_RNA_hydrolase_NudC"/>
</dbReference>
<evidence type="ECO:0000256" key="16">
    <source>
        <dbReference type="ARBA" id="ARBA00031178"/>
    </source>
</evidence>
<dbReference type="Pfam" id="PF00293">
    <property type="entry name" value="NUDIX"/>
    <property type="match status" value="1"/>
</dbReference>
<comment type="subunit">
    <text evidence="18">Homodimer. Homodimerization is essential for its catalytic activity and protein stability. Interacts (via ANK repeats) with BLMH.</text>
</comment>
<evidence type="ECO:0000256" key="18">
    <source>
        <dbReference type="ARBA" id="ARBA00046702"/>
    </source>
</evidence>
<keyword evidence="7" id="KW-0479">Metal-binding</keyword>
<dbReference type="SMART" id="SM00248">
    <property type="entry name" value="ANK"/>
    <property type="match status" value="1"/>
</dbReference>
<dbReference type="SUPFAM" id="SSF48403">
    <property type="entry name" value="Ankyrin repeat"/>
    <property type="match status" value="1"/>
</dbReference>
<dbReference type="InterPro" id="IPR015375">
    <property type="entry name" value="NADH_PPase-like_N"/>
</dbReference>
<evidence type="ECO:0000256" key="20">
    <source>
        <dbReference type="SAM" id="MobiDB-lite"/>
    </source>
</evidence>
<evidence type="ECO:0000313" key="22">
    <source>
        <dbReference type="EMBL" id="ORZ07094.1"/>
    </source>
</evidence>
<dbReference type="NCBIfam" id="NF001299">
    <property type="entry name" value="PRK00241.1"/>
    <property type="match status" value="1"/>
</dbReference>
<comment type="cofactor">
    <cofactor evidence="2">
        <name>Zn(2+)</name>
        <dbReference type="ChEBI" id="CHEBI:29105"/>
    </cofactor>
</comment>
<gene>
    <name evidence="22" type="ORF">BCR42DRAFT_383440</name>
</gene>
<dbReference type="CDD" id="cd03429">
    <property type="entry name" value="NUDIX_NADH_pyrophosphatase_Nudt13"/>
    <property type="match status" value="1"/>
</dbReference>
<comment type="function">
    <text evidence="17">mRNA decapping enzyme that specifically removes the nicotinamide adenine dinucleotide (NAD) cap from a subset of mRNAs by hydrolyzing the diphosphate linkage to produce nicotinamide mononucleotide (NMN) and 5' monophosphate mRNA. The NAD-cap is present at the 5'-end of some RNAs; in contrast to the canonical N7 methylguanosine (m7G) cap, the NAD cap promotes mRNA decay. Preferentially acts on NAD-capped transcripts in response to nutrient stress. Also acts on free nicotinamide adenine dinucleotide molecules: hydrolyzes NAD(H) into NMN(H) and AMP, and NADPH into NMNH and 2',5'-ADP. May act to regulate the concentration of peroxisomal nicotinamide nucleotide cofactors required for oxidative metabolism in this organelle. Regulates the levels of circadian clock components PER1, PER2, PER3 and CRY2 in the liver.</text>
</comment>
<dbReference type="InterPro" id="IPR049734">
    <property type="entry name" value="NudC-like_C"/>
</dbReference>
<evidence type="ECO:0000256" key="7">
    <source>
        <dbReference type="ARBA" id="ARBA00022723"/>
    </source>
</evidence>
<keyword evidence="8 22" id="KW-0378">Hydrolase</keyword>
<dbReference type="GO" id="GO:0005777">
    <property type="term" value="C:peroxisome"/>
    <property type="evidence" value="ECO:0007669"/>
    <property type="project" value="UniProtKB-SubCell"/>
</dbReference>
<evidence type="ECO:0000256" key="8">
    <source>
        <dbReference type="ARBA" id="ARBA00022801"/>
    </source>
</evidence>
<comment type="cofactor">
    <cofactor evidence="1">
        <name>Mg(2+)</name>
        <dbReference type="ChEBI" id="CHEBI:18420"/>
    </cofactor>
</comment>
<reference evidence="22 23" key="1">
    <citation type="submission" date="2016-07" db="EMBL/GenBank/DDBJ databases">
        <title>Pervasive Adenine N6-methylation of Active Genes in Fungi.</title>
        <authorList>
            <consortium name="DOE Joint Genome Institute"/>
            <person name="Mondo S.J."/>
            <person name="Dannebaum R.O."/>
            <person name="Kuo R.C."/>
            <person name="Labutti K."/>
            <person name="Haridas S."/>
            <person name="Kuo A."/>
            <person name="Salamov A."/>
            <person name="Ahrendt S.R."/>
            <person name="Lipzen A."/>
            <person name="Sullivan W."/>
            <person name="Andreopoulos W.B."/>
            <person name="Clum A."/>
            <person name="Lindquist E."/>
            <person name="Daum C."/>
            <person name="Ramamoorthy G.K."/>
            <person name="Gryganskyi A."/>
            <person name="Culley D."/>
            <person name="Magnuson J.K."/>
            <person name="James T.Y."/>
            <person name="O'Malley M.A."/>
            <person name="Stajich J.E."/>
            <person name="Spatafora J.W."/>
            <person name="Visel A."/>
            <person name="Grigoriev I.V."/>
        </authorList>
    </citation>
    <scope>NUCLEOTIDE SEQUENCE [LARGE SCALE GENOMIC DNA]</scope>
    <source>
        <strain evidence="22 23">NRRL 1336</strain>
    </source>
</reference>
<feature type="region of interest" description="Disordered" evidence="20">
    <location>
        <begin position="88"/>
        <end position="107"/>
    </location>
</feature>
<dbReference type="STRING" id="90262.A0A1X2I127"/>
<dbReference type="GO" id="GO:0035529">
    <property type="term" value="F:NADH pyrophosphatase activity"/>
    <property type="evidence" value="ECO:0007669"/>
    <property type="project" value="TreeGrafter"/>
</dbReference>
<dbReference type="SUPFAM" id="SSF55811">
    <property type="entry name" value="Nudix"/>
    <property type="match status" value="1"/>
</dbReference>
<dbReference type="Gene3D" id="3.90.79.20">
    <property type="match status" value="1"/>
</dbReference>
<evidence type="ECO:0000256" key="4">
    <source>
        <dbReference type="ARBA" id="ARBA00004463"/>
    </source>
</evidence>
<comment type="catalytic activity">
    <reaction evidence="13">
        <text>a 5'-end NAD(+)-phospho-ribonucleoside in mRNA + H2O = a 5'-end phospho-adenosine-phospho-ribonucleoside in mRNA + beta-nicotinamide D-ribonucleotide + 2 H(+)</text>
        <dbReference type="Rhea" id="RHEA:60876"/>
        <dbReference type="Rhea" id="RHEA-COMP:15698"/>
        <dbReference type="Rhea" id="RHEA-COMP:15719"/>
        <dbReference type="ChEBI" id="CHEBI:14649"/>
        <dbReference type="ChEBI" id="CHEBI:15377"/>
        <dbReference type="ChEBI" id="CHEBI:15378"/>
        <dbReference type="ChEBI" id="CHEBI:144029"/>
        <dbReference type="ChEBI" id="CHEBI:144051"/>
    </reaction>
    <physiologicalReaction direction="left-to-right" evidence="13">
        <dbReference type="Rhea" id="RHEA:60877"/>
    </physiologicalReaction>
</comment>
<dbReference type="Pfam" id="PF09297">
    <property type="entry name" value="Zn_ribbon_NUD"/>
    <property type="match status" value="1"/>
</dbReference>
<evidence type="ECO:0000256" key="15">
    <source>
        <dbReference type="ARBA" id="ARBA00030313"/>
    </source>
</evidence>
<dbReference type="PROSITE" id="PS00893">
    <property type="entry name" value="NUDIX_BOX"/>
    <property type="match status" value="1"/>
</dbReference>
<comment type="subcellular location">
    <subcellularLocation>
        <location evidence="4">Cytoplasmic granule</location>
    </subcellularLocation>
    <subcellularLocation>
        <location evidence="3">Peroxisome</location>
    </subcellularLocation>
</comment>
<keyword evidence="11" id="KW-0520">NAD</keyword>
<evidence type="ECO:0000256" key="19">
    <source>
        <dbReference type="PROSITE-ProRule" id="PRU00023"/>
    </source>
</evidence>
<dbReference type="InterPro" id="IPR020084">
    <property type="entry name" value="NUDIX_hydrolase_CS"/>
</dbReference>
<dbReference type="GO" id="GO:0019677">
    <property type="term" value="P:NAD+ catabolic process"/>
    <property type="evidence" value="ECO:0007669"/>
    <property type="project" value="TreeGrafter"/>
</dbReference>
<evidence type="ECO:0000259" key="21">
    <source>
        <dbReference type="PROSITE" id="PS51462"/>
    </source>
</evidence>
<feature type="domain" description="Nudix hydrolase" evidence="21">
    <location>
        <begin position="322"/>
        <end position="455"/>
    </location>
</feature>
<keyword evidence="9" id="KW-0460">Magnesium</keyword>
<dbReference type="EMBL" id="MCGE01000036">
    <property type="protein sequence ID" value="ORZ07094.1"/>
    <property type="molecule type" value="Genomic_DNA"/>
</dbReference>
<dbReference type="Gene3D" id="1.25.40.20">
    <property type="entry name" value="Ankyrin repeat-containing domain"/>
    <property type="match status" value="1"/>
</dbReference>